<proteinExistence type="predicted"/>
<gene>
    <name evidence="1" type="ORF">A9K58_06355</name>
</gene>
<accession>A0A1A6Y0F1</accession>
<dbReference type="EMBL" id="LYVJ01000004">
    <property type="protein sequence ID" value="OBU68435.1"/>
    <property type="molecule type" value="Genomic_DNA"/>
</dbReference>
<dbReference type="Proteomes" id="UP000092256">
    <property type="component" value="Unassembled WGS sequence"/>
</dbReference>
<protein>
    <submittedName>
        <fullName evidence="1">Uncharacterized protein</fullName>
    </submittedName>
</protein>
<dbReference type="AlphaFoldDB" id="A0A1A6Y0F1"/>
<reference evidence="1 2" key="1">
    <citation type="submission" date="2016-05" db="EMBL/GenBank/DDBJ databases">
        <title>Draft Genome Sequences of Stenotrophomonas maltophilia Strains Sm32COP, Sm41DVV, Sm46PAILV, SmF3, SmF22, SmSOFb1 and SmCVFa1, Isolated from Different Manures, in France.</title>
        <authorList>
            <person name="Nazaret S."/>
            <person name="Bodilis J."/>
        </authorList>
    </citation>
    <scope>NUCLEOTIDE SEQUENCE [LARGE SCALE GENOMIC DNA]</scope>
    <source>
        <strain evidence="1 2">Sm46PAILV</strain>
    </source>
</reference>
<sequence>MGGAFAGAWASCEGAASPEECSRYLLVQRGERICGTWSYVASGQIYEGRVIARASTRTLARRTQICGRPGSETDTECADGWQAIDKPLQLCDGKLSDMAGADGACFADYESVPAAEAERTALETQPWLQACLAADP</sequence>
<evidence type="ECO:0000313" key="2">
    <source>
        <dbReference type="Proteomes" id="UP000092256"/>
    </source>
</evidence>
<name>A0A1A6Y0F1_STEMA</name>
<comment type="caution">
    <text evidence="1">The sequence shown here is derived from an EMBL/GenBank/DDBJ whole genome shotgun (WGS) entry which is preliminary data.</text>
</comment>
<evidence type="ECO:0000313" key="1">
    <source>
        <dbReference type="EMBL" id="OBU68435.1"/>
    </source>
</evidence>
<organism evidence="1 2">
    <name type="scientific">Stenotrophomonas maltophilia</name>
    <name type="common">Pseudomonas maltophilia</name>
    <name type="synonym">Xanthomonas maltophilia</name>
    <dbReference type="NCBI Taxonomy" id="40324"/>
    <lineage>
        <taxon>Bacteria</taxon>
        <taxon>Pseudomonadati</taxon>
        <taxon>Pseudomonadota</taxon>
        <taxon>Gammaproteobacteria</taxon>
        <taxon>Lysobacterales</taxon>
        <taxon>Lysobacteraceae</taxon>
        <taxon>Stenotrophomonas</taxon>
        <taxon>Stenotrophomonas maltophilia group</taxon>
    </lineage>
</organism>